<evidence type="ECO:0000256" key="1">
    <source>
        <dbReference type="SAM" id="Phobius"/>
    </source>
</evidence>
<accession>A0ABS6DSG6</accession>
<dbReference type="Proteomes" id="UP000812267">
    <property type="component" value="Unassembled WGS sequence"/>
</dbReference>
<evidence type="ECO:0000313" key="2">
    <source>
        <dbReference type="EMBL" id="MBU4693941.1"/>
    </source>
</evidence>
<keyword evidence="1" id="KW-0472">Membrane</keyword>
<dbReference type="EMBL" id="JAHMHK010000009">
    <property type="protein sequence ID" value="MBU4693941.1"/>
    <property type="molecule type" value="Genomic_DNA"/>
</dbReference>
<evidence type="ECO:0008006" key="4">
    <source>
        <dbReference type="Google" id="ProtNLM"/>
    </source>
</evidence>
<protein>
    <recommendedName>
        <fullName evidence="4">DUF4064 domain-containing protein</fullName>
    </recommendedName>
</protein>
<sequence>MKELEKAKKIAIPLLVLQILAVILGIIAYSLVIKLAMDTQPSTNKSNNLGVTYQSVYTIFLQLLLWGCGIAGVVLQIILAVKASKFDQTIMILLIVGFVVPIVSLVGVIMVLTKKYVVKPINNNNDNNESKQDNPVFELDKTNL</sequence>
<keyword evidence="1" id="KW-0812">Transmembrane</keyword>
<dbReference type="RefSeq" id="WP_216505486.1">
    <property type="nucleotide sequence ID" value="NZ_JAHMHJ010000002.1"/>
</dbReference>
<feature type="transmembrane region" description="Helical" evidence="1">
    <location>
        <begin position="91"/>
        <end position="112"/>
    </location>
</feature>
<comment type="caution">
    <text evidence="2">The sequence shown here is derived from an EMBL/GenBank/DDBJ whole genome shotgun (WGS) entry which is preliminary data.</text>
</comment>
<name>A0ABS6DSG6_9MOLU</name>
<reference evidence="2" key="1">
    <citation type="submission" date="2021-06" db="EMBL/GenBank/DDBJ databases">
        <title>Novel Mycoplasma species detected in California sea lions (Zalophus californianus) from the USA.</title>
        <authorList>
            <person name="Volokhov D.V."/>
            <person name="Furtak V.A."/>
            <person name="Zagorodnyaya T.A."/>
        </authorList>
    </citation>
    <scope>NUCLEOTIDE SEQUENCE [LARGE SCALE GENOMIC DNA]</scope>
    <source>
        <strain evidence="2">CSL 4779</strain>
    </source>
</reference>
<keyword evidence="3" id="KW-1185">Reference proteome</keyword>
<evidence type="ECO:0000313" key="3">
    <source>
        <dbReference type="Proteomes" id="UP000812267"/>
    </source>
</evidence>
<proteinExistence type="predicted"/>
<feature type="transmembrane region" description="Helical" evidence="1">
    <location>
        <begin position="12"/>
        <end position="36"/>
    </location>
</feature>
<gene>
    <name evidence="2" type="ORF">KQ878_03555</name>
</gene>
<feature type="transmembrane region" description="Helical" evidence="1">
    <location>
        <begin position="56"/>
        <end position="79"/>
    </location>
</feature>
<organism evidence="2 3">
    <name type="scientific">Mycoplasma zalophidermidis</name>
    <dbReference type="NCBI Taxonomy" id="398174"/>
    <lineage>
        <taxon>Bacteria</taxon>
        <taxon>Bacillati</taxon>
        <taxon>Mycoplasmatota</taxon>
        <taxon>Mollicutes</taxon>
        <taxon>Mycoplasmataceae</taxon>
        <taxon>Mycoplasma</taxon>
    </lineage>
</organism>
<keyword evidence="1" id="KW-1133">Transmembrane helix</keyword>